<dbReference type="Proteomes" id="UP000199546">
    <property type="component" value="Unassembled WGS sequence"/>
</dbReference>
<organism evidence="1 2">
    <name type="scientific">Geodermatophilus amargosae</name>
    <dbReference type="NCBI Taxonomy" id="1296565"/>
    <lineage>
        <taxon>Bacteria</taxon>
        <taxon>Bacillati</taxon>
        <taxon>Actinomycetota</taxon>
        <taxon>Actinomycetes</taxon>
        <taxon>Geodermatophilales</taxon>
        <taxon>Geodermatophilaceae</taxon>
        <taxon>Geodermatophilus</taxon>
    </lineage>
</organism>
<evidence type="ECO:0000313" key="2">
    <source>
        <dbReference type="Proteomes" id="UP000199546"/>
    </source>
</evidence>
<proteinExistence type="predicted"/>
<gene>
    <name evidence="1" type="ORF">SAMN05660657_00499</name>
</gene>
<accession>A0A1I6XFE4</accession>
<evidence type="ECO:0000313" key="1">
    <source>
        <dbReference type="EMBL" id="SFT37098.1"/>
    </source>
</evidence>
<dbReference type="AlphaFoldDB" id="A0A1I6XFE4"/>
<evidence type="ECO:0008006" key="3">
    <source>
        <dbReference type="Google" id="ProtNLM"/>
    </source>
</evidence>
<dbReference type="Pfam" id="PF10905">
    <property type="entry name" value="DUF2695"/>
    <property type="match status" value="1"/>
</dbReference>
<keyword evidence="2" id="KW-1185">Reference proteome</keyword>
<name>A0A1I6XFE4_9ACTN</name>
<dbReference type="InterPro" id="IPR024248">
    <property type="entry name" value="DUF2695"/>
</dbReference>
<protein>
    <recommendedName>
        <fullName evidence="3">DUF2695 domain-containing protein</fullName>
    </recommendedName>
</protein>
<reference evidence="2" key="1">
    <citation type="submission" date="2016-10" db="EMBL/GenBank/DDBJ databases">
        <authorList>
            <person name="Varghese N."/>
            <person name="Submissions S."/>
        </authorList>
    </citation>
    <scope>NUCLEOTIDE SEQUENCE [LARGE SCALE GENOMIC DNA]</scope>
    <source>
        <strain evidence="2">DSM 46136</strain>
    </source>
</reference>
<dbReference type="EMBL" id="FPBA01000001">
    <property type="protein sequence ID" value="SFT37098.1"/>
    <property type="molecule type" value="Genomic_DNA"/>
</dbReference>
<sequence>MAPIDDPAGLLPLDRTQLDALREHLDAVIAAGGCDRTHRATDAWAAGHGIALDRLHECLEEFGGFCDCEVVMNVDPGAVFEEATPEATRVAAQEAAQVAAQAASGPAAAGPSAR</sequence>
<dbReference type="RefSeq" id="WP_175551382.1">
    <property type="nucleotide sequence ID" value="NZ_FPBA01000001.1"/>
</dbReference>